<dbReference type="GO" id="GO:0003700">
    <property type="term" value="F:DNA-binding transcription factor activity"/>
    <property type="evidence" value="ECO:0007669"/>
    <property type="project" value="TreeGrafter"/>
</dbReference>
<dbReference type="RefSeq" id="WP_179757393.1">
    <property type="nucleotide sequence ID" value="NZ_BAAAGN010000024.1"/>
</dbReference>
<dbReference type="Proteomes" id="UP000521922">
    <property type="component" value="Unassembled WGS sequence"/>
</dbReference>
<keyword evidence="1" id="KW-0805">Transcription regulation</keyword>
<proteinExistence type="predicted"/>
<evidence type="ECO:0000256" key="2">
    <source>
        <dbReference type="ARBA" id="ARBA00023125"/>
    </source>
</evidence>
<gene>
    <name evidence="6" type="ORF">BJ968_004787</name>
</gene>
<dbReference type="InterPro" id="IPR036271">
    <property type="entry name" value="Tet_transcr_reg_TetR-rel_C_sf"/>
</dbReference>
<dbReference type="PROSITE" id="PS01081">
    <property type="entry name" value="HTH_TETR_1"/>
    <property type="match status" value="1"/>
</dbReference>
<dbReference type="EMBL" id="JACCBB010000002">
    <property type="protein sequence ID" value="NYD25178.1"/>
    <property type="molecule type" value="Genomic_DNA"/>
</dbReference>
<name>A0A7Y9J3N4_9ACTN</name>
<accession>A0A7Y9J3N4</accession>
<dbReference type="PANTHER" id="PTHR30055:SF234">
    <property type="entry name" value="HTH-TYPE TRANSCRIPTIONAL REGULATOR BETI"/>
    <property type="match status" value="1"/>
</dbReference>
<dbReference type="InterPro" id="IPR023772">
    <property type="entry name" value="DNA-bd_HTH_TetR-type_CS"/>
</dbReference>
<dbReference type="Gene3D" id="1.10.357.10">
    <property type="entry name" value="Tetracycline Repressor, domain 2"/>
    <property type="match status" value="1"/>
</dbReference>
<evidence type="ECO:0000256" key="4">
    <source>
        <dbReference type="PROSITE-ProRule" id="PRU00335"/>
    </source>
</evidence>
<dbReference type="AlphaFoldDB" id="A0A7Y9J3N4"/>
<dbReference type="InterPro" id="IPR050109">
    <property type="entry name" value="HTH-type_TetR-like_transc_reg"/>
</dbReference>
<keyword evidence="3" id="KW-0804">Transcription</keyword>
<feature type="domain" description="HTH tetR-type" evidence="5">
    <location>
        <begin position="1"/>
        <end position="54"/>
    </location>
</feature>
<dbReference type="SUPFAM" id="SSF46689">
    <property type="entry name" value="Homeodomain-like"/>
    <property type="match status" value="1"/>
</dbReference>
<feature type="DNA-binding region" description="H-T-H motif" evidence="4">
    <location>
        <begin position="17"/>
        <end position="36"/>
    </location>
</feature>
<keyword evidence="2 4" id="KW-0238">DNA-binding</keyword>
<keyword evidence="7" id="KW-1185">Reference proteome</keyword>
<reference evidence="6 7" key="1">
    <citation type="submission" date="2020-07" db="EMBL/GenBank/DDBJ databases">
        <title>Sequencing the genomes of 1000 actinobacteria strains.</title>
        <authorList>
            <person name="Klenk H.-P."/>
        </authorList>
    </citation>
    <scope>NUCLEOTIDE SEQUENCE [LARGE SCALE GENOMIC DNA]</scope>
    <source>
        <strain evidence="6 7">DSM 7487</strain>
    </source>
</reference>
<evidence type="ECO:0000259" key="5">
    <source>
        <dbReference type="PROSITE" id="PS50977"/>
    </source>
</evidence>
<sequence length="181" mass="19340">MLIAKEMFAAHGYWGTSLTAVARAADLSSTGVTHHFPSKDMLMMAVLDHASSSLLPAVDAGSTGLRASMSELARRACADPSSARLVLMLEAEACSADHPAHRWFQHWRRTLRSSARQWALADPTLRLNQTEAEVLGLQVVATCEGLLLHWLADGDFDVVQAVDAAVATLAAGARVCDTSSV</sequence>
<dbReference type="SUPFAM" id="SSF48498">
    <property type="entry name" value="Tetracyclin repressor-like, C-terminal domain"/>
    <property type="match status" value="1"/>
</dbReference>
<evidence type="ECO:0000313" key="6">
    <source>
        <dbReference type="EMBL" id="NYD25178.1"/>
    </source>
</evidence>
<organism evidence="6 7">
    <name type="scientific">Kineococcus aurantiacus</name>
    <dbReference type="NCBI Taxonomy" id="37633"/>
    <lineage>
        <taxon>Bacteria</taxon>
        <taxon>Bacillati</taxon>
        <taxon>Actinomycetota</taxon>
        <taxon>Actinomycetes</taxon>
        <taxon>Kineosporiales</taxon>
        <taxon>Kineosporiaceae</taxon>
        <taxon>Kineococcus</taxon>
    </lineage>
</organism>
<dbReference type="Pfam" id="PF00440">
    <property type="entry name" value="TetR_N"/>
    <property type="match status" value="1"/>
</dbReference>
<dbReference type="InterPro" id="IPR009057">
    <property type="entry name" value="Homeodomain-like_sf"/>
</dbReference>
<evidence type="ECO:0000256" key="3">
    <source>
        <dbReference type="ARBA" id="ARBA00023163"/>
    </source>
</evidence>
<evidence type="ECO:0000256" key="1">
    <source>
        <dbReference type="ARBA" id="ARBA00023015"/>
    </source>
</evidence>
<dbReference type="PANTHER" id="PTHR30055">
    <property type="entry name" value="HTH-TYPE TRANSCRIPTIONAL REGULATOR RUTR"/>
    <property type="match status" value="1"/>
</dbReference>
<dbReference type="PROSITE" id="PS50977">
    <property type="entry name" value="HTH_TETR_2"/>
    <property type="match status" value="1"/>
</dbReference>
<dbReference type="GO" id="GO:0000976">
    <property type="term" value="F:transcription cis-regulatory region binding"/>
    <property type="evidence" value="ECO:0007669"/>
    <property type="project" value="TreeGrafter"/>
</dbReference>
<comment type="caution">
    <text evidence="6">The sequence shown here is derived from an EMBL/GenBank/DDBJ whole genome shotgun (WGS) entry which is preliminary data.</text>
</comment>
<protein>
    <submittedName>
        <fullName evidence="6">AcrR family transcriptional regulator</fullName>
    </submittedName>
</protein>
<evidence type="ECO:0000313" key="7">
    <source>
        <dbReference type="Proteomes" id="UP000521922"/>
    </source>
</evidence>
<dbReference type="InterPro" id="IPR001647">
    <property type="entry name" value="HTH_TetR"/>
</dbReference>